<accession>X1AR46</accession>
<name>X1AR46_9ZZZZ</name>
<sequence length="134" mass="15065">DADYFSVAIDGSGFSAWSSGGKWKNDNDYIYLSKAPSSGTINVRYYKKPIARTSLTSLIDLPALLIEASMFKVIGDALDLEGPQKIQTDRGIQLIYPSKHFHSKSMDKQRDYFTEFHADKPFPDMVPPALHTFI</sequence>
<protein>
    <submittedName>
        <fullName evidence="1">Uncharacterized protein</fullName>
    </submittedName>
</protein>
<gene>
    <name evidence="1" type="ORF">S01H4_26476</name>
</gene>
<reference evidence="1" key="1">
    <citation type="journal article" date="2014" name="Front. Microbiol.">
        <title>High frequency of phylogenetically diverse reductive dehalogenase-homologous genes in deep subseafloor sedimentary metagenomes.</title>
        <authorList>
            <person name="Kawai M."/>
            <person name="Futagami T."/>
            <person name="Toyoda A."/>
            <person name="Takaki Y."/>
            <person name="Nishi S."/>
            <person name="Hori S."/>
            <person name="Arai W."/>
            <person name="Tsubouchi T."/>
            <person name="Morono Y."/>
            <person name="Uchiyama I."/>
            <person name="Ito T."/>
            <person name="Fujiyama A."/>
            <person name="Inagaki F."/>
            <person name="Takami H."/>
        </authorList>
    </citation>
    <scope>NUCLEOTIDE SEQUENCE</scope>
    <source>
        <strain evidence="1">Expedition CK06-06</strain>
    </source>
</reference>
<organism evidence="1">
    <name type="scientific">marine sediment metagenome</name>
    <dbReference type="NCBI Taxonomy" id="412755"/>
    <lineage>
        <taxon>unclassified sequences</taxon>
        <taxon>metagenomes</taxon>
        <taxon>ecological metagenomes</taxon>
    </lineage>
</organism>
<proteinExistence type="predicted"/>
<comment type="caution">
    <text evidence="1">The sequence shown here is derived from an EMBL/GenBank/DDBJ whole genome shotgun (WGS) entry which is preliminary data.</text>
</comment>
<evidence type="ECO:0000313" key="1">
    <source>
        <dbReference type="EMBL" id="GAG85195.1"/>
    </source>
</evidence>
<dbReference type="EMBL" id="BART01012773">
    <property type="protein sequence ID" value="GAG85195.1"/>
    <property type="molecule type" value="Genomic_DNA"/>
</dbReference>
<feature type="non-terminal residue" evidence="1">
    <location>
        <position position="1"/>
    </location>
</feature>
<dbReference type="AlphaFoldDB" id="X1AR46"/>